<reference evidence="4 6" key="2">
    <citation type="submission" date="2019-09" db="EMBL/GenBank/DDBJ databases">
        <title>Complete genome sequencing of four Arcobacter species reveals a diverse suite of mobile elements.</title>
        <authorList>
            <person name="Miller W.G."/>
            <person name="Yee E."/>
            <person name="Bono J.L."/>
        </authorList>
    </citation>
    <scope>NUCLEOTIDE SEQUENCE [LARGE SCALE GENOMIC DNA]</scope>
    <source>
        <strain evidence="4 6">CCUG 56899</strain>
    </source>
</reference>
<dbReference type="EMBL" id="LDIR01000001">
    <property type="protein sequence ID" value="OCL92824.1"/>
    <property type="molecule type" value="Genomic_DNA"/>
</dbReference>
<dbReference type="KEGG" id="apoc:APORC_1607"/>
<dbReference type="GO" id="GO:0005829">
    <property type="term" value="C:cytosol"/>
    <property type="evidence" value="ECO:0007669"/>
    <property type="project" value="TreeGrafter"/>
</dbReference>
<evidence type="ECO:0000313" key="5">
    <source>
        <dbReference type="Proteomes" id="UP000093159"/>
    </source>
</evidence>
<dbReference type="Pfam" id="PF01910">
    <property type="entry name" value="Thiamine_BP"/>
    <property type="match status" value="1"/>
</dbReference>
<dbReference type="EMBL" id="CP036246">
    <property type="protein sequence ID" value="QEP41179.1"/>
    <property type="molecule type" value="Genomic_DNA"/>
</dbReference>
<name>A0A1C0AYU2_9BACT</name>
<dbReference type="Proteomes" id="UP000322644">
    <property type="component" value="Chromosome"/>
</dbReference>
<dbReference type="Proteomes" id="UP000093159">
    <property type="component" value="Unassembled WGS sequence"/>
</dbReference>
<proteinExistence type="inferred from homology"/>
<dbReference type="PANTHER" id="PTHR33777">
    <property type="entry name" value="UPF0045 PROTEIN ECM15"/>
    <property type="match status" value="1"/>
</dbReference>
<dbReference type="OrthoDB" id="9793516at2"/>
<reference evidence="3 5" key="1">
    <citation type="submission" date="2015-05" db="EMBL/GenBank/DDBJ databases">
        <authorList>
            <person name="Rovetto F."/>
            <person name="Cocolin L."/>
            <person name="Illeghems K."/>
            <person name="Van Nieuwerburgh F."/>
            <person name="Houf K."/>
        </authorList>
    </citation>
    <scope>NUCLEOTIDE SEQUENCE [LARGE SCALE GENOMIC DNA]</scope>
    <source>
        <strain evidence="3 5">117434</strain>
    </source>
</reference>
<keyword evidence="5" id="KW-1185">Reference proteome</keyword>
<dbReference type="InterPro" id="IPR002767">
    <property type="entry name" value="Thiamine_BP"/>
</dbReference>
<comment type="similarity">
    <text evidence="1">Belongs to the UPF0045 family.</text>
</comment>
<dbReference type="AlphaFoldDB" id="A0A1C0AYU2"/>
<dbReference type="NCBIfam" id="TIGR00106">
    <property type="entry name" value="MTH1187 family thiamine-binding protein"/>
    <property type="match status" value="1"/>
</dbReference>
<dbReference type="SUPFAM" id="SSF89957">
    <property type="entry name" value="MTH1187/YkoF-like"/>
    <property type="match status" value="1"/>
</dbReference>
<evidence type="ECO:0000313" key="6">
    <source>
        <dbReference type="Proteomes" id="UP000322644"/>
    </source>
</evidence>
<evidence type="ECO:0000313" key="3">
    <source>
        <dbReference type="EMBL" id="OCL92824.1"/>
    </source>
</evidence>
<accession>A0A1C0AYU2</accession>
<evidence type="ECO:0000313" key="4">
    <source>
        <dbReference type="EMBL" id="QEP41179.1"/>
    </source>
</evidence>
<dbReference type="Gene3D" id="3.30.70.930">
    <property type="match status" value="1"/>
</dbReference>
<reference evidence="4 6" key="3">
    <citation type="submission" date="2019-09" db="EMBL/GenBank/DDBJ databases">
        <title>Taxonomic note: a critical rebuttal of the proposed division of the genus Arcobacter into six genera, emended descriptions of Arcobacter anaerophilus and the genus Arcobacter, and an assessment of genus-level boundaries for Epsilonproteobacteria using in silico genomic comparator tools.</title>
        <authorList>
            <person name="On S.L.W."/>
            <person name="Miller W.G."/>
            <person name="Biggs P."/>
            <person name="Cornelius A."/>
            <person name="Vandamme P."/>
        </authorList>
    </citation>
    <scope>NUCLEOTIDE SEQUENCE [LARGE SCALE GENOMIC DNA]</scope>
    <source>
        <strain evidence="4 6">CCUG 56899</strain>
    </source>
</reference>
<evidence type="ECO:0000256" key="1">
    <source>
        <dbReference type="ARBA" id="ARBA00010272"/>
    </source>
</evidence>
<evidence type="ECO:0000259" key="2">
    <source>
        <dbReference type="Pfam" id="PF01910"/>
    </source>
</evidence>
<dbReference type="PANTHER" id="PTHR33777:SF1">
    <property type="entry name" value="UPF0045 PROTEIN ECM15"/>
    <property type="match status" value="1"/>
</dbReference>
<organism evidence="4 6">
    <name type="scientific">Arcobacter porcinus</name>
    <dbReference type="NCBI Taxonomy" id="1935204"/>
    <lineage>
        <taxon>Bacteria</taxon>
        <taxon>Pseudomonadati</taxon>
        <taxon>Campylobacterota</taxon>
        <taxon>Epsilonproteobacteria</taxon>
        <taxon>Campylobacterales</taxon>
        <taxon>Arcobacteraceae</taxon>
        <taxon>Arcobacter</taxon>
    </lineage>
</organism>
<gene>
    <name evidence="3" type="ORF">AAX28_00364</name>
    <name evidence="4" type="ORF">APORC_1607</name>
</gene>
<feature type="domain" description="Thiamine-binding protein" evidence="2">
    <location>
        <begin position="6"/>
        <end position="96"/>
    </location>
</feature>
<protein>
    <submittedName>
        <fullName evidence="4">Thiamine binding protein</fullName>
    </submittedName>
</protein>
<sequence>MSVIMSLAMFPTNKIGSKSKDVSEVLKVIKNSGLNYELTSMNTIVEAKTLKELLDLIDLCYLKLDEMGCDRVYISVNFDARKEGVNRMKSKIESVQSLI</sequence>
<dbReference type="InterPro" id="IPR029756">
    <property type="entry name" value="MTH1187/YkoF-like"/>
</dbReference>
<dbReference type="RefSeq" id="WP_066171492.1">
    <property type="nucleotide sequence ID" value="NZ_CP036246.2"/>
</dbReference>
<dbReference type="InterPro" id="IPR051614">
    <property type="entry name" value="UPF0045_domain"/>
</dbReference>